<gene>
    <name evidence="1" type="ORF">PaG_04409</name>
</gene>
<organism evidence="1 2">
    <name type="scientific">Moesziomyces aphidis</name>
    <name type="common">Pseudozyma aphidis</name>
    <dbReference type="NCBI Taxonomy" id="84754"/>
    <lineage>
        <taxon>Eukaryota</taxon>
        <taxon>Fungi</taxon>
        <taxon>Dikarya</taxon>
        <taxon>Basidiomycota</taxon>
        <taxon>Ustilaginomycotina</taxon>
        <taxon>Ustilaginomycetes</taxon>
        <taxon>Ustilaginales</taxon>
        <taxon>Ustilaginaceae</taxon>
        <taxon>Moesziomyces</taxon>
    </lineage>
</organism>
<dbReference type="HOGENOM" id="CLU_1993585_0_0_1"/>
<comment type="caution">
    <text evidence="1">The sequence shown here is derived from an EMBL/GenBank/DDBJ whole genome shotgun (WGS) entry which is preliminary data.</text>
</comment>
<dbReference type="EMBL" id="AWNI01000016">
    <property type="protein sequence ID" value="ETS61382.1"/>
    <property type="molecule type" value="Genomic_DNA"/>
</dbReference>
<name>W3VKP9_MOEAP</name>
<accession>W3VKP9</accession>
<dbReference type="Proteomes" id="UP000019462">
    <property type="component" value="Unassembled WGS sequence"/>
</dbReference>
<evidence type="ECO:0000313" key="1">
    <source>
        <dbReference type="EMBL" id="ETS61382.1"/>
    </source>
</evidence>
<proteinExistence type="predicted"/>
<reference evidence="1 2" key="1">
    <citation type="journal article" date="2014" name="Genome Announc.">
        <title>Genome sequence of the basidiomycetous fungus Pseudozyma aphidis DSM70725, an efficient producer of biosurfactant mannosylerythritol lipids.</title>
        <authorList>
            <person name="Lorenz S."/>
            <person name="Guenther M."/>
            <person name="Grumaz C."/>
            <person name="Rupp S."/>
            <person name="Zibek S."/>
            <person name="Sohn K."/>
        </authorList>
    </citation>
    <scope>NUCLEOTIDE SEQUENCE [LARGE SCALE GENOMIC DNA]</scope>
    <source>
        <strain evidence="2">ATCC 32657 / CBS 517.83 / DSM 70725 / JCM 10318 / NBRC 10182 / NRRL Y-7954 / St-0401</strain>
    </source>
</reference>
<sequence>MSATHDAQTRWNSTFENHPMRYVDPPLSPWTSRVLSSAGLSWASLAPPETEISHWALGRRVLPGRGDAKGSNSARFCFRSILFERVGSRELSPKPVPDPMGSIGRLGLLFPAPWASSLAATALRQ</sequence>
<keyword evidence="2" id="KW-1185">Reference proteome</keyword>
<evidence type="ECO:0000313" key="2">
    <source>
        <dbReference type="Proteomes" id="UP000019462"/>
    </source>
</evidence>
<protein>
    <submittedName>
        <fullName evidence="1">Uncharacterized protein</fullName>
    </submittedName>
</protein>
<dbReference type="AlphaFoldDB" id="W3VKP9"/>